<reference evidence="1" key="1">
    <citation type="submission" date="2021-10" db="EMBL/GenBank/DDBJ databases">
        <title>Melipona bicolor Genome sequencing and assembly.</title>
        <authorList>
            <person name="Araujo N.S."/>
            <person name="Arias M.C."/>
        </authorList>
    </citation>
    <scope>NUCLEOTIDE SEQUENCE</scope>
    <source>
        <strain evidence="1">USP_2M_L1-L4_2017</strain>
        <tissue evidence="1">Whole body</tissue>
    </source>
</reference>
<keyword evidence="2" id="KW-1185">Reference proteome</keyword>
<dbReference type="EMBL" id="JAHYIQ010000025">
    <property type="protein sequence ID" value="KAK1121803.1"/>
    <property type="molecule type" value="Genomic_DNA"/>
</dbReference>
<gene>
    <name evidence="1" type="ORF">K0M31_010114</name>
</gene>
<protein>
    <submittedName>
        <fullName evidence="1">Uncharacterized protein</fullName>
    </submittedName>
</protein>
<sequence length="78" mass="8721">MLGKRMETARVRDVWVRKEGATRDGSVGLVAGDVIIYQRDARRWKGCRDNDGAQEEWRGVNDAPESGVFVEPATDASR</sequence>
<evidence type="ECO:0000313" key="1">
    <source>
        <dbReference type="EMBL" id="KAK1121803.1"/>
    </source>
</evidence>
<accession>A0AA40FMT3</accession>
<comment type="caution">
    <text evidence="1">The sequence shown here is derived from an EMBL/GenBank/DDBJ whole genome shotgun (WGS) entry which is preliminary data.</text>
</comment>
<proteinExistence type="predicted"/>
<organism evidence="1 2">
    <name type="scientific">Melipona bicolor</name>
    <dbReference type="NCBI Taxonomy" id="60889"/>
    <lineage>
        <taxon>Eukaryota</taxon>
        <taxon>Metazoa</taxon>
        <taxon>Ecdysozoa</taxon>
        <taxon>Arthropoda</taxon>
        <taxon>Hexapoda</taxon>
        <taxon>Insecta</taxon>
        <taxon>Pterygota</taxon>
        <taxon>Neoptera</taxon>
        <taxon>Endopterygota</taxon>
        <taxon>Hymenoptera</taxon>
        <taxon>Apocrita</taxon>
        <taxon>Aculeata</taxon>
        <taxon>Apoidea</taxon>
        <taxon>Anthophila</taxon>
        <taxon>Apidae</taxon>
        <taxon>Melipona</taxon>
    </lineage>
</organism>
<evidence type="ECO:0000313" key="2">
    <source>
        <dbReference type="Proteomes" id="UP001177670"/>
    </source>
</evidence>
<dbReference type="Proteomes" id="UP001177670">
    <property type="component" value="Unassembled WGS sequence"/>
</dbReference>
<name>A0AA40FMT3_9HYME</name>
<dbReference type="AlphaFoldDB" id="A0AA40FMT3"/>